<evidence type="ECO:0000313" key="1">
    <source>
        <dbReference type="EMBL" id="KYO48702.1"/>
    </source>
</evidence>
<sequence>MKTFCCIWRQDALLEGVVYLDLDSTVWLPGEWWNLDITEHENIVFDLNDVLVESRNLYDFSECRHLLLLELCGETDWLKTSECQ</sequence>
<accession>A0A151PIB3</accession>
<name>A0A151PIB3_ALLMI</name>
<evidence type="ECO:0000313" key="2">
    <source>
        <dbReference type="Proteomes" id="UP000050525"/>
    </source>
</evidence>
<protein>
    <submittedName>
        <fullName evidence="1">Uncharacterized protein</fullName>
    </submittedName>
</protein>
<reference evidence="1 2" key="1">
    <citation type="journal article" date="2012" name="Genome Biol.">
        <title>Sequencing three crocodilian genomes to illuminate the evolution of archosaurs and amniotes.</title>
        <authorList>
            <person name="St John J.A."/>
            <person name="Braun E.L."/>
            <person name="Isberg S.R."/>
            <person name="Miles L.G."/>
            <person name="Chong A.Y."/>
            <person name="Gongora J."/>
            <person name="Dalzell P."/>
            <person name="Moran C."/>
            <person name="Bed'hom B."/>
            <person name="Abzhanov A."/>
            <person name="Burgess S.C."/>
            <person name="Cooksey A.M."/>
            <person name="Castoe T.A."/>
            <person name="Crawford N.G."/>
            <person name="Densmore L.D."/>
            <person name="Drew J.C."/>
            <person name="Edwards S.V."/>
            <person name="Faircloth B.C."/>
            <person name="Fujita M.K."/>
            <person name="Greenwold M.J."/>
            <person name="Hoffmann F.G."/>
            <person name="Howard J.M."/>
            <person name="Iguchi T."/>
            <person name="Janes D.E."/>
            <person name="Khan S.Y."/>
            <person name="Kohno S."/>
            <person name="de Koning A.J."/>
            <person name="Lance S.L."/>
            <person name="McCarthy F.M."/>
            <person name="McCormack J.E."/>
            <person name="Merchant M.E."/>
            <person name="Peterson D.G."/>
            <person name="Pollock D.D."/>
            <person name="Pourmand N."/>
            <person name="Raney B.J."/>
            <person name="Roessler K.A."/>
            <person name="Sanford J.R."/>
            <person name="Sawyer R.H."/>
            <person name="Schmidt C.J."/>
            <person name="Triplett E.W."/>
            <person name="Tuberville T.D."/>
            <person name="Venegas-Anaya M."/>
            <person name="Howard J.T."/>
            <person name="Jarvis E.D."/>
            <person name="Guillette L.J.Jr."/>
            <person name="Glenn T.C."/>
            <person name="Green R.E."/>
            <person name="Ray D.A."/>
        </authorList>
    </citation>
    <scope>NUCLEOTIDE SEQUENCE [LARGE SCALE GENOMIC DNA]</scope>
    <source>
        <strain evidence="1">KSC_2009_1</strain>
    </source>
</reference>
<organism evidence="1 2">
    <name type="scientific">Alligator mississippiensis</name>
    <name type="common">American alligator</name>
    <dbReference type="NCBI Taxonomy" id="8496"/>
    <lineage>
        <taxon>Eukaryota</taxon>
        <taxon>Metazoa</taxon>
        <taxon>Chordata</taxon>
        <taxon>Craniata</taxon>
        <taxon>Vertebrata</taxon>
        <taxon>Euteleostomi</taxon>
        <taxon>Archelosauria</taxon>
        <taxon>Archosauria</taxon>
        <taxon>Crocodylia</taxon>
        <taxon>Alligatoridae</taxon>
        <taxon>Alligatorinae</taxon>
        <taxon>Alligator</taxon>
    </lineage>
</organism>
<keyword evidence="2" id="KW-1185">Reference proteome</keyword>
<dbReference type="AlphaFoldDB" id="A0A151PIB3"/>
<comment type="caution">
    <text evidence="1">The sequence shown here is derived from an EMBL/GenBank/DDBJ whole genome shotgun (WGS) entry which is preliminary data.</text>
</comment>
<dbReference type="Proteomes" id="UP000050525">
    <property type="component" value="Unassembled WGS sequence"/>
</dbReference>
<proteinExistence type="predicted"/>
<dbReference type="EMBL" id="AKHW03000179">
    <property type="protein sequence ID" value="KYO48702.1"/>
    <property type="molecule type" value="Genomic_DNA"/>
</dbReference>
<gene>
    <name evidence="1" type="ORF">Y1Q_0004092</name>
</gene>